<dbReference type="Gene3D" id="1.20.120.1600">
    <property type="match status" value="1"/>
</dbReference>
<evidence type="ECO:0000256" key="2">
    <source>
        <dbReference type="ARBA" id="ARBA00022801"/>
    </source>
</evidence>
<dbReference type="Pfam" id="PF00702">
    <property type="entry name" value="Hydrolase"/>
    <property type="match status" value="1"/>
</dbReference>
<reference evidence="4 5" key="1">
    <citation type="submission" date="2020-07" db="EMBL/GenBank/DDBJ databases">
        <title>Sequencing the genomes of 1000 actinobacteria strains.</title>
        <authorList>
            <person name="Klenk H.-P."/>
        </authorList>
    </citation>
    <scope>NUCLEOTIDE SEQUENCE [LARGE SCALE GENOMIC DNA]</scope>
    <source>
        <strain evidence="4 5">DSM 26341</strain>
    </source>
</reference>
<dbReference type="SFLD" id="SFLDS00003">
    <property type="entry name" value="Haloacid_Dehalogenase"/>
    <property type="match status" value="1"/>
</dbReference>
<dbReference type="PANTHER" id="PTHR46470:SF3">
    <property type="entry name" value="N-ACYLNEURAMINATE-9-PHOSPHATASE"/>
    <property type="match status" value="1"/>
</dbReference>
<keyword evidence="2 4" id="KW-0378">Hydrolase</keyword>
<dbReference type="InterPro" id="IPR006439">
    <property type="entry name" value="HAD-SF_hydro_IA"/>
</dbReference>
<dbReference type="GO" id="GO:0016791">
    <property type="term" value="F:phosphatase activity"/>
    <property type="evidence" value="ECO:0007669"/>
    <property type="project" value="TreeGrafter"/>
</dbReference>
<dbReference type="EMBL" id="JACBZP010000001">
    <property type="protein sequence ID" value="NYI67575.1"/>
    <property type="molecule type" value="Genomic_DNA"/>
</dbReference>
<dbReference type="Proteomes" id="UP000539111">
    <property type="component" value="Unassembled WGS sequence"/>
</dbReference>
<dbReference type="RefSeq" id="WP_179427633.1">
    <property type="nucleotide sequence ID" value="NZ_JACBZP010000001.1"/>
</dbReference>
<name>A0A7Z0D2C4_9MICO</name>
<keyword evidence="3" id="KW-0460">Magnesium</keyword>
<dbReference type="NCBIfam" id="TIGR01549">
    <property type="entry name" value="HAD-SF-IA-v1"/>
    <property type="match status" value="1"/>
</dbReference>
<keyword evidence="5" id="KW-1185">Reference proteome</keyword>
<evidence type="ECO:0000256" key="1">
    <source>
        <dbReference type="ARBA" id="ARBA00001946"/>
    </source>
</evidence>
<dbReference type="Gene3D" id="3.40.50.1000">
    <property type="entry name" value="HAD superfamily/HAD-like"/>
    <property type="match status" value="1"/>
</dbReference>
<dbReference type="PANTHER" id="PTHR46470">
    <property type="entry name" value="N-ACYLNEURAMINATE-9-PHOSPHATASE"/>
    <property type="match status" value="1"/>
</dbReference>
<dbReference type="InterPro" id="IPR051400">
    <property type="entry name" value="HAD-like_hydrolase"/>
</dbReference>
<sequence length="226" mass="25043">MITVYFDGDQTLWDFQALLRRSLASTINELRACMPALRGDLSVEAFVADRGQTADALRGVTANLEEIRLEAFRTSLRRLGVTDENMAVHLNDFYLEHRFIGVDLYDDVLPTLEALAGHCRIGLLSNGNSYPNHVELERLLQATVFSQDVGVEKPDSRIFDAAERALPAQRYVMVGDSLVNDVAGAQNAGWAGIWLNRDDAKRSEPIEPDLTATKLSQILPWLAATG</sequence>
<organism evidence="4 5">
    <name type="scientific">Spelaeicoccus albus</name>
    <dbReference type="NCBI Taxonomy" id="1280376"/>
    <lineage>
        <taxon>Bacteria</taxon>
        <taxon>Bacillati</taxon>
        <taxon>Actinomycetota</taxon>
        <taxon>Actinomycetes</taxon>
        <taxon>Micrococcales</taxon>
        <taxon>Brevibacteriaceae</taxon>
        <taxon>Spelaeicoccus</taxon>
    </lineage>
</organism>
<dbReference type="GO" id="GO:0019752">
    <property type="term" value="P:carboxylic acid metabolic process"/>
    <property type="evidence" value="ECO:0007669"/>
    <property type="project" value="UniProtKB-ARBA"/>
</dbReference>
<evidence type="ECO:0000313" key="5">
    <source>
        <dbReference type="Proteomes" id="UP000539111"/>
    </source>
</evidence>
<evidence type="ECO:0000313" key="4">
    <source>
        <dbReference type="EMBL" id="NYI67575.1"/>
    </source>
</evidence>
<gene>
    <name evidence="4" type="ORF">BJY26_001881</name>
</gene>
<comment type="caution">
    <text evidence="4">The sequence shown here is derived from an EMBL/GenBank/DDBJ whole genome shotgun (WGS) entry which is preliminary data.</text>
</comment>
<comment type="cofactor">
    <cofactor evidence="1">
        <name>Mg(2+)</name>
        <dbReference type="ChEBI" id="CHEBI:18420"/>
    </cofactor>
</comment>
<accession>A0A7Z0D2C4</accession>
<dbReference type="InterPro" id="IPR023214">
    <property type="entry name" value="HAD_sf"/>
</dbReference>
<evidence type="ECO:0000256" key="3">
    <source>
        <dbReference type="ARBA" id="ARBA00022842"/>
    </source>
</evidence>
<dbReference type="AlphaFoldDB" id="A0A7Z0D2C4"/>
<dbReference type="InterPro" id="IPR036412">
    <property type="entry name" value="HAD-like_sf"/>
</dbReference>
<proteinExistence type="predicted"/>
<dbReference type="SFLD" id="SFLDG01129">
    <property type="entry name" value="C1.5:_HAD__Beta-PGM__Phosphata"/>
    <property type="match status" value="1"/>
</dbReference>
<dbReference type="SUPFAM" id="SSF56784">
    <property type="entry name" value="HAD-like"/>
    <property type="match status" value="1"/>
</dbReference>
<protein>
    <submittedName>
        <fullName evidence="4">Putative hydrolase of the HAD superfamily</fullName>
    </submittedName>
</protein>